<dbReference type="EMBL" id="KL363191">
    <property type="protein sequence ID" value="KFD56936.1"/>
    <property type="molecule type" value="Genomic_DNA"/>
</dbReference>
<evidence type="ECO:0000313" key="7">
    <source>
        <dbReference type="EMBL" id="KFD66181.1"/>
    </source>
</evidence>
<dbReference type="GO" id="GO:0005524">
    <property type="term" value="F:ATP binding"/>
    <property type="evidence" value="ECO:0007669"/>
    <property type="project" value="UniProtKB-UniRule"/>
</dbReference>
<dbReference type="Gene3D" id="3.10.110.10">
    <property type="entry name" value="Ubiquitin Conjugating Enzyme"/>
    <property type="match status" value="1"/>
</dbReference>
<dbReference type="PANTHER" id="PTHR24067">
    <property type="entry name" value="UBIQUITIN-CONJUGATING ENZYME E2"/>
    <property type="match status" value="1"/>
</dbReference>
<protein>
    <recommendedName>
        <fullName evidence="5">UBC core domain-containing protein</fullName>
    </recommendedName>
</protein>
<accession>A0A085N9N5</accession>
<dbReference type="EMBL" id="KL367527">
    <property type="protein sequence ID" value="KFD66181.1"/>
    <property type="molecule type" value="Genomic_DNA"/>
</dbReference>
<keyword evidence="1" id="KW-0808">Transferase</keyword>
<organism evidence="7">
    <name type="scientific">Trichuris suis</name>
    <name type="common">pig whipworm</name>
    <dbReference type="NCBI Taxonomy" id="68888"/>
    <lineage>
        <taxon>Eukaryota</taxon>
        <taxon>Metazoa</taxon>
        <taxon>Ecdysozoa</taxon>
        <taxon>Nematoda</taxon>
        <taxon>Enoplea</taxon>
        <taxon>Dorylaimia</taxon>
        <taxon>Trichinellida</taxon>
        <taxon>Trichuridae</taxon>
        <taxon>Trichuris</taxon>
    </lineage>
</organism>
<dbReference type="OrthoDB" id="10253686at2759"/>
<dbReference type="Pfam" id="PF00179">
    <property type="entry name" value="UQ_con"/>
    <property type="match status" value="1"/>
</dbReference>
<evidence type="ECO:0000313" key="6">
    <source>
        <dbReference type="EMBL" id="KFD56936.1"/>
    </source>
</evidence>
<evidence type="ECO:0000256" key="2">
    <source>
        <dbReference type="ARBA" id="ARBA00022786"/>
    </source>
</evidence>
<dbReference type="Proteomes" id="UP000030764">
    <property type="component" value="Unassembled WGS sequence"/>
</dbReference>
<keyword evidence="8" id="KW-1185">Reference proteome</keyword>
<keyword evidence="4" id="KW-0547">Nucleotide-binding</keyword>
<proteinExistence type="inferred from homology"/>
<reference evidence="7 8" key="1">
    <citation type="journal article" date="2014" name="Nat. Genet.">
        <title>Genome and transcriptome of the porcine whipworm Trichuris suis.</title>
        <authorList>
            <person name="Jex A.R."/>
            <person name="Nejsum P."/>
            <person name="Schwarz E.M."/>
            <person name="Hu L."/>
            <person name="Young N.D."/>
            <person name="Hall R.S."/>
            <person name="Korhonen P.K."/>
            <person name="Liao S."/>
            <person name="Thamsborg S."/>
            <person name="Xia J."/>
            <person name="Xu P."/>
            <person name="Wang S."/>
            <person name="Scheerlinck J.P."/>
            <person name="Hofmann A."/>
            <person name="Sternberg P.W."/>
            <person name="Wang J."/>
            <person name="Gasser R.B."/>
        </authorList>
    </citation>
    <scope>NUCLEOTIDE SEQUENCE [LARGE SCALE GENOMIC DNA]</scope>
    <source>
        <strain evidence="7">DCEP-RM93F</strain>
        <strain evidence="6">DCEP-RM93M</strain>
    </source>
</reference>
<evidence type="ECO:0000256" key="1">
    <source>
        <dbReference type="ARBA" id="ARBA00022679"/>
    </source>
</evidence>
<feature type="domain" description="UBC core" evidence="5">
    <location>
        <begin position="3"/>
        <end position="163"/>
    </location>
</feature>
<dbReference type="GO" id="GO:0032446">
    <property type="term" value="P:protein modification by small protein conjugation"/>
    <property type="evidence" value="ECO:0007669"/>
    <property type="project" value="UniProtKB-ARBA"/>
</dbReference>
<dbReference type="PROSITE" id="PS00183">
    <property type="entry name" value="UBC_1"/>
    <property type="match status" value="1"/>
</dbReference>
<dbReference type="Proteomes" id="UP000030758">
    <property type="component" value="Unassembled WGS sequence"/>
</dbReference>
<dbReference type="InterPro" id="IPR050113">
    <property type="entry name" value="Ub_conjugating_enzyme"/>
</dbReference>
<sequence>MSYAEKRLAKEYKNMLQEPIEGIEVHPSCPYDFFSWDCSIVGPKNTCYENSVLYARISFPKNYPFYPPEIIFISKTFHPNIFPDGRVCLDFLRRYGEVRRAREGVEEYWLPSITISGVLLSLLYLLEEPCVERPANAEAASLWESNRDLYNDRVKAMIRENAEMR</sequence>
<feature type="active site" description="Glycyl thioester intermediate" evidence="3">
    <location>
        <position position="88"/>
    </location>
</feature>
<keyword evidence="2 4" id="KW-0833">Ubl conjugation pathway</keyword>
<dbReference type="SUPFAM" id="SSF54495">
    <property type="entry name" value="UBC-like"/>
    <property type="match status" value="1"/>
</dbReference>
<dbReference type="InterPro" id="IPR023313">
    <property type="entry name" value="UBQ-conjugating_AS"/>
</dbReference>
<evidence type="ECO:0000256" key="4">
    <source>
        <dbReference type="RuleBase" id="RU362109"/>
    </source>
</evidence>
<dbReference type="SMART" id="SM00212">
    <property type="entry name" value="UBCc"/>
    <property type="match status" value="1"/>
</dbReference>
<keyword evidence="4" id="KW-0067">ATP-binding</keyword>
<comment type="similarity">
    <text evidence="4">Belongs to the ubiquitin-conjugating enzyme family.</text>
</comment>
<dbReference type="PROSITE" id="PS50127">
    <property type="entry name" value="UBC_2"/>
    <property type="match status" value="1"/>
</dbReference>
<dbReference type="GO" id="GO:0016740">
    <property type="term" value="F:transferase activity"/>
    <property type="evidence" value="ECO:0007669"/>
    <property type="project" value="UniProtKB-KW"/>
</dbReference>
<name>A0A085N9N5_9BILA</name>
<dbReference type="InterPro" id="IPR016135">
    <property type="entry name" value="UBQ-conjugating_enzyme/RWD"/>
</dbReference>
<gene>
    <name evidence="6" type="ORF">M513_02193</name>
    <name evidence="7" type="ORF">M514_02193</name>
</gene>
<dbReference type="AlphaFoldDB" id="A0A085N9N5"/>
<evidence type="ECO:0000256" key="3">
    <source>
        <dbReference type="PROSITE-ProRule" id="PRU10133"/>
    </source>
</evidence>
<evidence type="ECO:0000313" key="8">
    <source>
        <dbReference type="Proteomes" id="UP000030764"/>
    </source>
</evidence>
<evidence type="ECO:0000259" key="5">
    <source>
        <dbReference type="PROSITE" id="PS50127"/>
    </source>
</evidence>
<dbReference type="InterPro" id="IPR000608">
    <property type="entry name" value="UBC"/>
</dbReference>